<dbReference type="PANTHER" id="PTHR33179">
    <property type="entry name" value="VQ MOTIF-CONTAINING PROTEIN"/>
    <property type="match status" value="1"/>
</dbReference>
<proteinExistence type="predicted"/>
<organism evidence="3 4">
    <name type="scientific">Abeliophyllum distichum</name>
    <dbReference type="NCBI Taxonomy" id="126358"/>
    <lineage>
        <taxon>Eukaryota</taxon>
        <taxon>Viridiplantae</taxon>
        <taxon>Streptophyta</taxon>
        <taxon>Embryophyta</taxon>
        <taxon>Tracheophyta</taxon>
        <taxon>Spermatophyta</taxon>
        <taxon>Magnoliopsida</taxon>
        <taxon>eudicotyledons</taxon>
        <taxon>Gunneridae</taxon>
        <taxon>Pentapetalae</taxon>
        <taxon>asterids</taxon>
        <taxon>lamiids</taxon>
        <taxon>Lamiales</taxon>
        <taxon>Oleaceae</taxon>
        <taxon>Forsythieae</taxon>
        <taxon>Abeliophyllum</taxon>
    </lineage>
</organism>
<sequence length="195" mass="21788">MSDHVPISSLWEQYYQQSIIMDDHLLMPCPEFSDATTVSTTTNTNFDIDQTLFNPNYNAVLSCDSPENSTSSAGTDLKPKTSPGTPKRRRSRASKLTPTTFLNAHITNFRALVQKHTGCSHTDKGPITLCFGSSSSSSSIADHQQINGTLIPKTNNSMEVVSGRSLRDQQAQYQAQDQQYYYDQQHQQFQGHDSF</sequence>
<dbReference type="Proteomes" id="UP001604336">
    <property type="component" value="Unassembled WGS sequence"/>
</dbReference>
<gene>
    <name evidence="3" type="ORF">Adt_48215</name>
</gene>
<feature type="region of interest" description="Disordered" evidence="1">
    <location>
        <begin position="64"/>
        <end position="97"/>
    </location>
</feature>
<dbReference type="EMBL" id="JBFOLK010000420">
    <property type="protein sequence ID" value="KAL2454288.1"/>
    <property type="molecule type" value="Genomic_DNA"/>
</dbReference>
<dbReference type="PANTHER" id="PTHR33179:SF29">
    <property type="entry name" value="OS06G0666400 PROTEIN"/>
    <property type="match status" value="1"/>
</dbReference>
<evidence type="ECO:0000259" key="2">
    <source>
        <dbReference type="Pfam" id="PF05678"/>
    </source>
</evidence>
<dbReference type="AlphaFoldDB" id="A0ABD1NRM8"/>
<dbReference type="InterPro" id="IPR008889">
    <property type="entry name" value="VQ"/>
</dbReference>
<dbReference type="InterPro" id="IPR039609">
    <property type="entry name" value="VQ_15/22"/>
</dbReference>
<evidence type="ECO:0000256" key="1">
    <source>
        <dbReference type="SAM" id="MobiDB-lite"/>
    </source>
</evidence>
<evidence type="ECO:0000313" key="4">
    <source>
        <dbReference type="Proteomes" id="UP001604336"/>
    </source>
</evidence>
<feature type="domain" description="VQ" evidence="2">
    <location>
        <begin position="98"/>
        <end position="122"/>
    </location>
</feature>
<evidence type="ECO:0000313" key="3">
    <source>
        <dbReference type="EMBL" id="KAL2454288.1"/>
    </source>
</evidence>
<dbReference type="Pfam" id="PF05678">
    <property type="entry name" value="VQ"/>
    <property type="match status" value="1"/>
</dbReference>
<comment type="caution">
    <text evidence="3">The sequence shown here is derived from an EMBL/GenBank/DDBJ whole genome shotgun (WGS) entry which is preliminary data.</text>
</comment>
<feature type="compositionally biased region" description="Polar residues" evidence="1">
    <location>
        <begin position="64"/>
        <end position="74"/>
    </location>
</feature>
<name>A0ABD1NRM8_9LAMI</name>
<reference evidence="4" key="1">
    <citation type="submission" date="2024-07" db="EMBL/GenBank/DDBJ databases">
        <title>Two chromosome-level genome assemblies of Korean endemic species Abeliophyllum distichum and Forsythia ovata (Oleaceae).</title>
        <authorList>
            <person name="Jang H."/>
        </authorList>
    </citation>
    <scope>NUCLEOTIDE SEQUENCE [LARGE SCALE GENOMIC DNA]</scope>
</reference>
<protein>
    <submittedName>
        <fullName evidence="3">Vq domain-containing protein</fullName>
    </submittedName>
</protein>
<keyword evidence="4" id="KW-1185">Reference proteome</keyword>
<accession>A0ABD1NRM8</accession>